<dbReference type="EMBL" id="CP021377">
    <property type="protein sequence ID" value="ART83668.1"/>
    <property type="molecule type" value="Genomic_DNA"/>
</dbReference>
<evidence type="ECO:0000313" key="7">
    <source>
        <dbReference type="EMBL" id="ART83668.1"/>
    </source>
</evidence>
<evidence type="ECO:0000256" key="2">
    <source>
        <dbReference type="ARBA" id="ARBA00023015"/>
    </source>
</evidence>
<evidence type="ECO:0008006" key="9">
    <source>
        <dbReference type="Google" id="ProtNLM"/>
    </source>
</evidence>
<gene>
    <name evidence="7" type="ORF">CBP31_14355</name>
</gene>
<dbReference type="NCBIfam" id="TIGR02937">
    <property type="entry name" value="sigma70-ECF"/>
    <property type="match status" value="1"/>
</dbReference>
<evidence type="ECO:0000256" key="1">
    <source>
        <dbReference type="ARBA" id="ARBA00010641"/>
    </source>
</evidence>
<dbReference type="InterPro" id="IPR014284">
    <property type="entry name" value="RNA_pol_sigma-70_dom"/>
</dbReference>
<comment type="similarity">
    <text evidence="1">Belongs to the sigma-70 factor family. ECF subfamily.</text>
</comment>
<dbReference type="InterPro" id="IPR007627">
    <property type="entry name" value="RNA_pol_sigma70_r2"/>
</dbReference>
<evidence type="ECO:0000256" key="3">
    <source>
        <dbReference type="ARBA" id="ARBA00023082"/>
    </source>
</evidence>
<keyword evidence="2" id="KW-0805">Transcription regulation</keyword>
<dbReference type="SUPFAM" id="SSF88659">
    <property type="entry name" value="Sigma3 and sigma4 domains of RNA polymerase sigma factors"/>
    <property type="match status" value="1"/>
</dbReference>
<evidence type="ECO:0000313" key="8">
    <source>
        <dbReference type="Proteomes" id="UP000243937"/>
    </source>
</evidence>
<name>A0A1Y0D7Z2_9GAMM</name>
<dbReference type="InterPro" id="IPR013325">
    <property type="entry name" value="RNA_pol_sigma_r2"/>
</dbReference>
<feature type="domain" description="RNA polymerase sigma factor 70 region 4 type 2" evidence="6">
    <location>
        <begin position="149"/>
        <end position="200"/>
    </location>
</feature>
<dbReference type="Gene3D" id="1.10.10.10">
    <property type="entry name" value="Winged helix-like DNA-binding domain superfamily/Winged helix DNA-binding domain"/>
    <property type="match status" value="1"/>
</dbReference>
<dbReference type="NCBIfam" id="NF008888">
    <property type="entry name" value="PRK11922.1"/>
    <property type="match status" value="1"/>
</dbReference>
<dbReference type="SUPFAM" id="SSF88946">
    <property type="entry name" value="Sigma2 domain of RNA polymerase sigma factors"/>
    <property type="match status" value="1"/>
</dbReference>
<feature type="domain" description="RNA polymerase sigma-70 region 2" evidence="5">
    <location>
        <begin position="40"/>
        <end position="106"/>
    </location>
</feature>
<keyword evidence="3" id="KW-0731">Sigma factor</keyword>
<dbReference type="InterPro" id="IPR036388">
    <property type="entry name" value="WH-like_DNA-bd_sf"/>
</dbReference>
<dbReference type="Proteomes" id="UP000243937">
    <property type="component" value="Chromosome"/>
</dbReference>
<keyword evidence="4" id="KW-0804">Transcription</keyword>
<dbReference type="Pfam" id="PF04542">
    <property type="entry name" value="Sigma70_r2"/>
    <property type="match status" value="1"/>
</dbReference>
<dbReference type="GO" id="GO:0016987">
    <property type="term" value="F:sigma factor activity"/>
    <property type="evidence" value="ECO:0007669"/>
    <property type="project" value="UniProtKB-KW"/>
</dbReference>
<sequence>MENLGMSHSKAEAQIPLVDLTDIRLLARARVGDGAAFELIVRRHNRALFRAAMGVLDDEGRAQEAVQEAYFSAFKHMDNYQGRASLKTWLTRIVVNQAISIKRRQRPEISLDEKVTFLHAPQLEWDQTVTYMADKHTPEMAASTQEIKRLLEAAIRRLPETYRSVFMLRAVEGMSVIDSAFCLGLSEAVVKKRLSRARDMLRKDLVQQAESQASDTFEFAGRRCDAVTSHVMAELMRWRIIKSD</sequence>
<dbReference type="InterPro" id="IPR039425">
    <property type="entry name" value="RNA_pol_sigma-70-like"/>
</dbReference>
<dbReference type="Pfam" id="PF08281">
    <property type="entry name" value="Sigma70_r4_2"/>
    <property type="match status" value="1"/>
</dbReference>
<evidence type="ECO:0000256" key="4">
    <source>
        <dbReference type="ARBA" id="ARBA00023163"/>
    </source>
</evidence>
<dbReference type="GO" id="GO:0006352">
    <property type="term" value="P:DNA-templated transcription initiation"/>
    <property type="evidence" value="ECO:0007669"/>
    <property type="project" value="InterPro"/>
</dbReference>
<dbReference type="PANTHER" id="PTHR43133:SF51">
    <property type="entry name" value="RNA POLYMERASE SIGMA FACTOR"/>
    <property type="match status" value="1"/>
</dbReference>
<reference evidence="7 8" key="1">
    <citation type="journal article" date="2014" name="Int. J. Syst. Evol. Microbiol.">
        <title>Oceanisphaera profunda sp. nov., a marine bacterium isolated from deep-sea sediment, and emended description of the genus Oceanisphaera.</title>
        <authorList>
            <person name="Xu Z."/>
            <person name="Zhang X.Y."/>
            <person name="Su H.N."/>
            <person name="Yu Z.C."/>
            <person name="Liu C."/>
            <person name="Li H."/>
            <person name="Chen X.L."/>
            <person name="Song X.Y."/>
            <person name="Xie B.B."/>
            <person name="Qin Q.L."/>
            <person name="Zhou B.C."/>
            <person name="Shi M."/>
            <person name="Huang Y."/>
            <person name="Zhang Y.Z."/>
        </authorList>
    </citation>
    <scope>NUCLEOTIDE SEQUENCE [LARGE SCALE GENOMIC DNA]</scope>
    <source>
        <strain evidence="7 8">SM1222</strain>
    </source>
</reference>
<dbReference type="InterPro" id="IPR013249">
    <property type="entry name" value="RNA_pol_sigma70_r4_t2"/>
</dbReference>
<dbReference type="Gene3D" id="1.10.1740.10">
    <property type="match status" value="1"/>
</dbReference>
<organism evidence="7 8">
    <name type="scientific">Oceanisphaera profunda</name>
    <dbReference type="NCBI Taxonomy" id="1416627"/>
    <lineage>
        <taxon>Bacteria</taxon>
        <taxon>Pseudomonadati</taxon>
        <taxon>Pseudomonadota</taxon>
        <taxon>Gammaproteobacteria</taxon>
        <taxon>Aeromonadales</taxon>
        <taxon>Aeromonadaceae</taxon>
        <taxon>Oceanisphaera</taxon>
    </lineage>
</organism>
<accession>A0A1Y0D7Z2</accession>
<dbReference type="KEGG" id="opf:CBP31_14355"/>
<dbReference type="CDD" id="cd06171">
    <property type="entry name" value="Sigma70_r4"/>
    <property type="match status" value="1"/>
</dbReference>
<evidence type="ECO:0000259" key="5">
    <source>
        <dbReference type="Pfam" id="PF04542"/>
    </source>
</evidence>
<protein>
    <recommendedName>
        <fullName evidence="9">RNA polymerase subunit sigma</fullName>
    </recommendedName>
</protein>
<dbReference type="AlphaFoldDB" id="A0A1Y0D7Z2"/>
<proteinExistence type="inferred from homology"/>
<keyword evidence="8" id="KW-1185">Reference proteome</keyword>
<dbReference type="GO" id="GO:0003677">
    <property type="term" value="F:DNA binding"/>
    <property type="evidence" value="ECO:0007669"/>
    <property type="project" value="InterPro"/>
</dbReference>
<evidence type="ECO:0000259" key="6">
    <source>
        <dbReference type="Pfam" id="PF08281"/>
    </source>
</evidence>
<dbReference type="InterPro" id="IPR013324">
    <property type="entry name" value="RNA_pol_sigma_r3/r4-like"/>
</dbReference>
<dbReference type="PANTHER" id="PTHR43133">
    <property type="entry name" value="RNA POLYMERASE ECF-TYPE SIGMA FACTO"/>
    <property type="match status" value="1"/>
</dbReference>